<keyword evidence="2" id="KW-1185">Reference proteome</keyword>
<dbReference type="AlphaFoldDB" id="E9HMK2"/>
<sequence length="203" mass="22448">MAVIGETRKSKKRFSSTVGIGSRQQDLFGEEEISSRTSSVVSWRKSARRVDGSATGEGKQVVVLTSLVAVKFKMDGESAFQPGPLCATLRSFCLPCCFRDPWGGWAENDVFRDDWCVFVDEGTKTIVVLGDEAVKGVGWIGDEKGKVTRERDGASWRQRWGELVAEMRRVVGKDGASWRKIQMVAASSGMRWSIAEVTSSSRR</sequence>
<evidence type="ECO:0000313" key="1">
    <source>
        <dbReference type="EMBL" id="EFX67036.1"/>
    </source>
</evidence>
<dbReference type="HOGENOM" id="CLU_1476589_0_0_1"/>
<dbReference type="InParanoid" id="E9HMK2"/>
<protein>
    <submittedName>
        <fullName evidence="1">Uncharacterized protein</fullName>
    </submittedName>
</protein>
<gene>
    <name evidence="1" type="ORF">DAPPUDRAFT_115797</name>
</gene>
<dbReference type="PhylomeDB" id="E9HMK2"/>
<organism evidence="1 2">
    <name type="scientific">Daphnia pulex</name>
    <name type="common">Water flea</name>
    <dbReference type="NCBI Taxonomy" id="6669"/>
    <lineage>
        <taxon>Eukaryota</taxon>
        <taxon>Metazoa</taxon>
        <taxon>Ecdysozoa</taxon>
        <taxon>Arthropoda</taxon>
        <taxon>Crustacea</taxon>
        <taxon>Branchiopoda</taxon>
        <taxon>Diplostraca</taxon>
        <taxon>Cladocera</taxon>
        <taxon>Anomopoda</taxon>
        <taxon>Daphniidae</taxon>
        <taxon>Daphnia</taxon>
    </lineage>
</organism>
<dbReference type="EMBL" id="GL732687">
    <property type="protein sequence ID" value="EFX67036.1"/>
    <property type="molecule type" value="Genomic_DNA"/>
</dbReference>
<evidence type="ECO:0000313" key="2">
    <source>
        <dbReference type="Proteomes" id="UP000000305"/>
    </source>
</evidence>
<name>E9HMK2_DAPPU</name>
<accession>E9HMK2</accession>
<dbReference type="Proteomes" id="UP000000305">
    <property type="component" value="Unassembled WGS sequence"/>
</dbReference>
<dbReference type="KEGG" id="dpx:DAPPUDRAFT_115797"/>
<reference evidence="1 2" key="1">
    <citation type="journal article" date="2011" name="Science">
        <title>The ecoresponsive genome of Daphnia pulex.</title>
        <authorList>
            <person name="Colbourne J.K."/>
            <person name="Pfrender M.E."/>
            <person name="Gilbert D."/>
            <person name="Thomas W.K."/>
            <person name="Tucker A."/>
            <person name="Oakley T.H."/>
            <person name="Tokishita S."/>
            <person name="Aerts A."/>
            <person name="Arnold G.J."/>
            <person name="Basu M.K."/>
            <person name="Bauer D.J."/>
            <person name="Caceres C.E."/>
            <person name="Carmel L."/>
            <person name="Casola C."/>
            <person name="Choi J.H."/>
            <person name="Detter J.C."/>
            <person name="Dong Q."/>
            <person name="Dusheyko S."/>
            <person name="Eads B.D."/>
            <person name="Frohlich T."/>
            <person name="Geiler-Samerotte K.A."/>
            <person name="Gerlach D."/>
            <person name="Hatcher P."/>
            <person name="Jogdeo S."/>
            <person name="Krijgsveld J."/>
            <person name="Kriventseva E.V."/>
            <person name="Kultz D."/>
            <person name="Laforsch C."/>
            <person name="Lindquist E."/>
            <person name="Lopez J."/>
            <person name="Manak J.R."/>
            <person name="Muller J."/>
            <person name="Pangilinan J."/>
            <person name="Patwardhan R.P."/>
            <person name="Pitluck S."/>
            <person name="Pritham E.J."/>
            <person name="Rechtsteiner A."/>
            <person name="Rho M."/>
            <person name="Rogozin I.B."/>
            <person name="Sakarya O."/>
            <person name="Salamov A."/>
            <person name="Schaack S."/>
            <person name="Shapiro H."/>
            <person name="Shiga Y."/>
            <person name="Skalitzky C."/>
            <person name="Smith Z."/>
            <person name="Souvorov A."/>
            <person name="Sung W."/>
            <person name="Tang Z."/>
            <person name="Tsuchiya D."/>
            <person name="Tu H."/>
            <person name="Vos H."/>
            <person name="Wang M."/>
            <person name="Wolf Y.I."/>
            <person name="Yamagata H."/>
            <person name="Yamada T."/>
            <person name="Ye Y."/>
            <person name="Shaw J.R."/>
            <person name="Andrews J."/>
            <person name="Crease T.J."/>
            <person name="Tang H."/>
            <person name="Lucas S.M."/>
            <person name="Robertson H.M."/>
            <person name="Bork P."/>
            <person name="Koonin E.V."/>
            <person name="Zdobnov E.M."/>
            <person name="Grigoriev I.V."/>
            <person name="Lynch M."/>
            <person name="Boore J.L."/>
        </authorList>
    </citation>
    <scope>NUCLEOTIDE SEQUENCE [LARGE SCALE GENOMIC DNA]</scope>
</reference>
<proteinExistence type="predicted"/>